<reference evidence="3" key="1">
    <citation type="journal article" date="2019" name="Int. J. Syst. Evol. Microbiol.">
        <title>The Global Catalogue of Microorganisms (GCM) 10K type strain sequencing project: providing services to taxonomists for standard genome sequencing and annotation.</title>
        <authorList>
            <consortium name="The Broad Institute Genomics Platform"/>
            <consortium name="The Broad Institute Genome Sequencing Center for Infectious Disease"/>
            <person name="Wu L."/>
            <person name="Ma J."/>
        </authorList>
    </citation>
    <scope>NUCLEOTIDE SEQUENCE [LARGE SCALE GENOMIC DNA]</scope>
    <source>
        <strain evidence="3">JCM 19129</strain>
    </source>
</reference>
<feature type="region of interest" description="Disordered" evidence="1">
    <location>
        <begin position="1"/>
        <end position="66"/>
    </location>
</feature>
<feature type="compositionally biased region" description="Acidic residues" evidence="1">
    <location>
        <begin position="29"/>
        <end position="51"/>
    </location>
</feature>
<accession>A0ABP9G017</accession>
<keyword evidence="3" id="KW-1185">Reference proteome</keyword>
<dbReference type="EMBL" id="BAABLW010000007">
    <property type="protein sequence ID" value="GAA4924200.1"/>
    <property type="molecule type" value="Genomic_DNA"/>
</dbReference>
<dbReference type="Proteomes" id="UP001500368">
    <property type="component" value="Unassembled WGS sequence"/>
</dbReference>
<protein>
    <submittedName>
        <fullName evidence="2">Uncharacterized protein</fullName>
    </submittedName>
</protein>
<proteinExistence type="predicted"/>
<evidence type="ECO:0000313" key="2">
    <source>
        <dbReference type="EMBL" id="GAA4924200.1"/>
    </source>
</evidence>
<gene>
    <name evidence="2" type="ORF">GCM10025790_21760</name>
</gene>
<sequence>MTPALQPEWDGLPDLDDDDQQDSQALLPDLDELEDAEDDELLLPDLDDLDDPMGAGTAPASDPLYAGAPDYLRSASGLRLGEQAPKPATGQHQRRLDPYYAGMWERGSHVAWDSAQSLRDRCDASSIAYPEGFRPDSKAAITHLRSQPAKLYVAMLSVLDSWGIVTAQQMAAFTGYRQLASPSDQVVMDLFSAGLIQIGRMQYAFNMEELADQHTAYRLVSRRAIRRVFGRSWTSAEYLQCDGGQFRWPMTGYLDRHNILAAEVALRAAESLSACSTVLGEKWCNGQMMFPEDYATISGRERNPIRPDAAIMLRNGLRVLVELQASASAESFNKKIQRYATMMMNKPLDETGLVVVFVSAPAKTSTAASHEYLQRHLYHALKNWPARGEDSPGQRIGFAKWEDWFTPTGELTESFHDLNVVLPAASRVSSLVEMDGDFTPHTGVDLSAPLRTAPVLAGTPWWLRQGDHTPLISAPSAVTGYGSPTPEKHLVMDSGAIRSRVRLPARLRAEGRKTSGQD</sequence>
<dbReference type="RefSeq" id="WP_345478033.1">
    <property type="nucleotide sequence ID" value="NZ_BAABLW010000007.1"/>
</dbReference>
<evidence type="ECO:0000313" key="3">
    <source>
        <dbReference type="Proteomes" id="UP001500368"/>
    </source>
</evidence>
<feature type="compositionally biased region" description="Acidic residues" evidence="1">
    <location>
        <begin position="11"/>
        <end position="21"/>
    </location>
</feature>
<evidence type="ECO:0000256" key="1">
    <source>
        <dbReference type="SAM" id="MobiDB-lite"/>
    </source>
</evidence>
<organism evidence="2 3">
    <name type="scientific">Nesterenkonia rhizosphaerae</name>
    <dbReference type="NCBI Taxonomy" id="1348272"/>
    <lineage>
        <taxon>Bacteria</taxon>
        <taxon>Bacillati</taxon>
        <taxon>Actinomycetota</taxon>
        <taxon>Actinomycetes</taxon>
        <taxon>Micrococcales</taxon>
        <taxon>Micrococcaceae</taxon>
        <taxon>Nesterenkonia</taxon>
    </lineage>
</organism>
<comment type="caution">
    <text evidence="2">The sequence shown here is derived from an EMBL/GenBank/DDBJ whole genome shotgun (WGS) entry which is preliminary data.</text>
</comment>
<name>A0ABP9G017_9MICC</name>